<evidence type="ECO:0000313" key="2">
    <source>
        <dbReference type="EMBL" id="QJR36374.1"/>
    </source>
</evidence>
<name>A0A6M4IMX3_9BACT</name>
<feature type="transmembrane region" description="Helical" evidence="1">
    <location>
        <begin position="59"/>
        <end position="81"/>
    </location>
</feature>
<organism evidence="2 3">
    <name type="scientific">Gemmatimonas groenlandica</name>
    <dbReference type="NCBI Taxonomy" id="2732249"/>
    <lineage>
        <taxon>Bacteria</taxon>
        <taxon>Pseudomonadati</taxon>
        <taxon>Gemmatimonadota</taxon>
        <taxon>Gemmatimonadia</taxon>
        <taxon>Gemmatimonadales</taxon>
        <taxon>Gemmatimonadaceae</taxon>
        <taxon>Gemmatimonas</taxon>
    </lineage>
</organism>
<keyword evidence="1" id="KW-0472">Membrane</keyword>
<gene>
    <name evidence="2" type="ORF">HKW67_13105</name>
</gene>
<dbReference type="RefSeq" id="WP_171225806.1">
    <property type="nucleotide sequence ID" value="NZ_CP053085.1"/>
</dbReference>
<keyword evidence="1" id="KW-0812">Transmembrane</keyword>
<dbReference type="EMBL" id="CP053085">
    <property type="protein sequence ID" value="QJR36374.1"/>
    <property type="molecule type" value="Genomic_DNA"/>
</dbReference>
<dbReference type="Proteomes" id="UP000500938">
    <property type="component" value="Chromosome"/>
</dbReference>
<reference evidence="2 3" key="1">
    <citation type="submission" date="2020-05" db="EMBL/GenBank/DDBJ databases">
        <title>Complete genome sequence of Gemmatimonas greenlandica TET16.</title>
        <authorList>
            <person name="Zeng Y."/>
        </authorList>
    </citation>
    <scope>NUCLEOTIDE SEQUENCE [LARGE SCALE GENOMIC DNA]</scope>
    <source>
        <strain evidence="2 3">TET16</strain>
    </source>
</reference>
<feature type="transmembrane region" description="Helical" evidence="1">
    <location>
        <begin position="28"/>
        <end position="47"/>
    </location>
</feature>
<dbReference type="Pfam" id="PF14373">
    <property type="entry name" value="Imm_superinfect"/>
    <property type="match status" value="1"/>
</dbReference>
<keyword evidence="1" id="KW-1133">Transmembrane helix</keyword>
<protein>
    <submittedName>
        <fullName evidence="2">Superinfection immunity protein</fullName>
    </submittedName>
</protein>
<sequence length="101" mass="10944">MVPVLLLQSLEPPADFTGAYTGGGVPKGFVMVIACFGVYILPSMLAWRRGSSRKWKITAINLLLGWTVIGWIVSMVLTYAYEPPPAGEADEEHVPGGARPR</sequence>
<evidence type="ECO:0000313" key="3">
    <source>
        <dbReference type="Proteomes" id="UP000500938"/>
    </source>
</evidence>
<dbReference type="KEGG" id="ggr:HKW67_13105"/>
<dbReference type="AlphaFoldDB" id="A0A6M4IMX3"/>
<keyword evidence="3" id="KW-1185">Reference proteome</keyword>
<proteinExistence type="predicted"/>
<evidence type="ECO:0000256" key="1">
    <source>
        <dbReference type="SAM" id="Phobius"/>
    </source>
</evidence>
<dbReference type="InterPro" id="IPR016410">
    <property type="entry name" value="Phage_imm"/>
</dbReference>
<accession>A0A6M4IMX3</accession>